<name>A0A075ABU2_OPIVI</name>
<feature type="non-terminal residue" evidence="1">
    <location>
        <position position="1"/>
    </location>
</feature>
<dbReference type="OrthoDB" id="5963193at2759"/>
<gene>
    <name evidence="1" type="ORF">T265_14267</name>
</gene>
<dbReference type="RefSeq" id="XP_009171136.1">
    <property type="nucleotide sequence ID" value="XM_009172872.1"/>
</dbReference>
<sequence>FIIDRKVRGSNPTSVSRLLLSRFGQLDSISSLVLHLGVIAPRHQKRVTVERLFNFIFIDFLNRMVQSMNLSRKYTAWWTQKVKEVQEAQDTGNAMRLFLSISAAGPWGLSVSESIRYQTGAISFGKEGYLNLRVRAL</sequence>
<dbReference type="CTD" id="20328433"/>
<dbReference type="Proteomes" id="UP000054324">
    <property type="component" value="Unassembled WGS sequence"/>
</dbReference>
<dbReference type="GeneID" id="20328433"/>
<organism evidence="1 2">
    <name type="scientific">Opisthorchis viverrini</name>
    <name type="common">Southeast Asian liver fluke</name>
    <dbReference type="NCBI Taxonomy" id="6198"/>
    <lineage>
        <taxon>Eukaryota</taxon>
        <taxon>Metazoa</taxon>
        <taxon>Spiralia</taxon>
        <taxon>Lophotrochozoa</taxon>
        <taxon>Platyhelminthes</taxon>
        <taxon>Trematoda</taxon>
        <taxon>Digenea</taxon>
        <taxon>Opisthorchiida</taxon>
        <taxon>Opisthorchiata</taxon>
        <taxon>Opisthorchiidae</taxon>
        <taxon>Opisthorchis</taxon>
    </lineage>
</organism>
<accession>A0A075ABU2</accession>
<proteinExistence type="predicted"/>
<dbReference type="KEGG" id="ovi:T265_14267"/>
<dbReference type="AlphaFoldDB" id="A0A075ABU2"/>
<reference evidence="1 2" key="1">
    <citation type="submission" date="2013-11" db="EMBL/GenBank/DDBJ databases">
        <title>Opisthorchis viverrini - life in the bile duct.</title>
        <authorList>
            <person name="Young N.D."/>
            <person name="Nagarajan N."/>
            <person name="Lin S.J."/>
            <person name="Korhonen P.K."/>
            <person name="Jex A.R."/>
            <person name="Hall R.S."/>
            <person name="Safavi-Hemami H."/>
            <person name="Kaewkong W."/>
            <person name="Bertrand D."/>
            <person name="Gao S."/>
            <person name="Seet Q."/>
            <person name="Wongkham S."/>
            <person name="Teh B.T."/>
            <person name="Wongkham C."/>
            <person name="Intapan P.M."/>
            <person name="Maleewong W."/>
            <person name="Yang X."/>
            <person name="Hu M."/>
            <person name="Wang Z."/>
            <person name="Hofmann A."/>
            <person name="Sternberg P.W."/>
            <person name="Tan P."/>
            <person name="Wang J."/>
            <person name="Gasser R.B."/>
        </authorList>
    </citation>
    <scope>NUCLEOTIDE SEQUENCE [LARGE SCALE GENOMIC DNA]</scope>
</reference>
<evidence type="ECO:0000313" key="1">
    <source>
        <dbReference type="EMBL" id="KER25119.1"/>
    </source>
</evidence>
<keyword evidence="2" id="KW-1185">Reference proteome</keyword>
<feature type="non-terminal residue" evidence="1">
    <location>
        <position position="137"/>
    </location>
</feature>
<dbReference type="EMBL" id="KL596786">
    <property type="protein sequence ID" value="KER25119.1"/>
    <property type="molecule type" value="Genomic_DNA"/>
</dbReference>
<protein>
    <submittedName>
        <fullName evidence="1">Uncharacterized protein</fullName>
    </submittedName>
</protein>
<evidence type="ECO:0000313" key="2">
    <source>
        <dbReference type="Proteomes" id="UP000054324"/>
    </source>
</evidence>